<comment type="caution">
    <text evidence="5">The sequence shown here is derived from an EMBL/GenBank/DDBJ whole genome shotgun (WGS) entry which is preliminary data.</text>
</comment>
<dbReference type="PROSITE" id="PS51585">
    <property type="entry name" value="SAM_MT_TPMT"/>
    <property type="match status" value="1"/>
</dbReference>
<dbReference type="EMBL" id="DSVI01000007">
    <property type="protein sequence ID" value="HGT47549.1"/>
    <property type="molecule type" value="Genomic_DNA"/>
</dbReference>
<reference evidence="5" key="1">
    <citation type="journal article" date="2020" name="mSystems">
        <title>Genome- and Community-Level Interaction Insights into Carbon Utilization and Element Cycling Functions of Hydrothermarchaeota in Hydrothermal Sediment.</title>
        <authorList>
            <person name="Zhou Z."/>
            <person name="Liu Y."/>
            <person name="Xu W."/>
            <person name="Pan J."/>
            <person name="Luo Z.H."/>
            <person name="Li M."/>
        </authorList>
    </citation>
    <scope>NUCLEOTIDE SEQUENCE [LARGE SCALE GENOMIC DNA]</scope>
    <source>
        <strain evidence="5">SpSt-500</strain>
    </source>
</reference>
<dbReference type="InterPro" id="IPR008854">
    <property type="entry name" value="TPMT"/>
</dbReference>
<dbReference type="Gene3D" id="3.40.50.150">
    <property type="entry name" value="Vaccinia Virus protein VP39"/>
    <property type="match status" value="1"/>
</dbReference>
<accession>A0A832DK75</accession>
<dbReference type="AlphaFoldDB" id="A0A832DK75"/>
<dbReference type="PANTHER" id="PTHR32183:SF6">
    <property type="entry name" value="CYSTEINE SULFINATE DESULFINASE_CYSTEINE DESULFURASE AND RELATED ENZYMES"/>
    <property type="match status" value="1"/>
</dbReference>
<keyword evidence="1" id="KW-0597">Phosphoprotein</keyword>
<gene>
    <name evidence="5" type="ORF">ENS56_05915</name>
</gene>
<dbReference type="GO" id="GO:0008757">
    <property type="term" value="F:S-adenosylmethionine-dependent methyltransferase activity"/>
    <property type="evidence" value="ECO:0007669"/>
    <property type="project" value="InterPro"/>
</dbReference>
<keyword evidence="3 5" id="KW-0808">Transferase</keyword>
<dbReference type="InterPro" id="IPR029063">
    <property type="entry name" value="SAM-dependent_MTases_sf"/>
</dbReference>
<proteinExistence type="predicted"/>
<dbReference type="PANTHER" id="PTHR32183">
    <property type="match status" value="1"/>
</dbReference>
<keyword evidence="2 5" id="KW-0489">Methyltransferase</keyword>
<dbReference type="SUPFAM" id="SSF53335">
    <property type="entry name" value="S-adenosyl-L-methionine-dependent methyltransferases"/>
    <property type="match status" value="1"/>
</dbReference>
<dbReference type="GO" id="GO:0032259">
    <property type="term" value="P:methylation"/>
    <property type="evidence" value="ECO:0007669"/>
    <property type="project" value="UniProtKB-KW"/>
</dbReference>
<evidence type="ECO:0000256" key="3">
    <source>
        <dbReference type="ARBA" id="ARBA00022679"/>
    </source>
</evidence>
<evidence type="ECO:0000256" key="1">
    <source>
        <dbReference type="ARBA" id="ARBA00022553"/>
    </source>
</evidence>
<evidence type="ECO:0000256" key="4">
    <source>
        <dbReference type="ARBA" id="ARBA00022691"/>
    </source>
</evidence>
<name>A0A832DK75_9BACT</name>
<evidence type="ECO:0000256" key="2">
    <source>
        <dbReference type="ARBA" id="ARBA00022603"/>
    </source>
</evidence>
<sequence length="205" mass="23359">MNEVNKSEFWDNLYKINSVGWDLKTPTPAFIDLLKSEYFADKSKMLITGCGYGYDAIAAAKNNFNVTAVDFSETAIQFAQSLAKKENVKINFIVEDFFSLNDDHLNSYEVIFDYVTYCAIDPSRRKEYADKIYQLLKTNGVFAIILFPIEKRIGGPPFAVDVEEATNLFSEKLELVVSTSEINSIKPRKGRELLQIYRKTNGKKS</sequence>
<dbReference type="Pfam" id="PF05724">
    <property type="entry name" value="TPMT"/>
    <property type="match status" value="1"/>
</dbReference>
<keyword evidence="4" id="KW-0949">S-adenosyl-L-methionine</keyword>
<dbReference type="CDD" id="cd02440">
    <property type="entry name" value="AdoMet_MTases"/>
    <property type="match status" value="1"/>
</dbReference>
<evidence type="ECO:0000313" key="5">
    <source>
        <dbReference type="EMBL" id="HGT47549.1"/>
    </source>
</evidence>
<protein>
    <submittedName>
        <fullName evidence="5">Methyltransferase domain-containing protein</fullName>
    </submittedName>
</protein>
<organism evidence="5">
    <name type="scientific">Ignavibacterium album</name>
    <dbReference type="NCBI Taxonomy" id="591197"/>
    <lineage>
        <taxon>Bacteria</taxon>
        <taxon>Pseudomonadati</taxon>
        <taxon>Ignavibacteriota</taxon>
        <taxon>Ignavibacteria</taxon>
        <taxon>Ignavibacteriales</taxon>
        <taxon>Ignavibacteriaceae</taxon>
        <taxon>Ignavibacterium</taxon>
    </lineage>
</organism>